<evidence type="ECO:0000313" key="4">
    <source>
        <dbReference type="EMBL" id="CAF9909144.1"/>
    </source>
</evidence>
<feature type="region of interest" description="Disordered" evidence="2">
    <location>
        <begin position="49"/>
        <end position="83"/>
    </location>
</feature>
<dbReference type="InterPro" id="IPR000420">
    <property type="entry name" value="Yeast_PIR_rpt"/>
</dbReference>
<feature type="compositionally biased region" description="Low complexity" evidence="2">
    <location>
        <begin position="49"/>
        <end position="78"/>
    </location>
</feature>
<dbReference type="PRINTS" id="PR01217">
    <property type="entry name" value="PRICHEXTENSN"/>
</dbReference>
<evidence type="ECO:0000256" key="3">
    <source>
        <dbReference type="SAM" id="SignalP"/>
    </source>
</evidence>
<name>A0A8H3ID27_9LECA</name>
<dbReference type="AlphaFoldDB" id="A0A8H3ID27"/>
<dbReference type="GO" id="GO:0005199">
    <property type="term" value="F:structural constituent of cell wall"/>
    <property type="evidence" value="ECO:0007669"/>
    <property type="project" value="InterPro"/>
</dbReference>
<organism evidence="4 5">
    <name type="scientific">Heterodermia speciosa</name>
    <dbReference type="NCBI Taxonomy" id="116794"/>
    <lineage>
        <taxon>Eukaryota</taxon>
        <taxon>Fungi</taxon>
        <taxon>Dikarya</taxon>
        <taxon>Ascomycota</taxon>
        <taxon>Pezizomycotina</taxon>
        <taxon>Lecanoromycetes</taxon>
        <taxon>OSLEUM clade</taxon>
        <taxon>Lecanoromycetidae</taxon>
        <taxon>Caliciales</taxon>
        <taxon>Physciaceae</taxon>
        <taxon>Heterodermia</taxon>
    </lineage>
</organism>
<accession>A0A8H3ID27</accession>
<gene>
    <name evidence="4" type="ORF">HETSPECPRED_008852</name>
</gene>
<evidence type="ECO:0000256" key="1">
    <source>
        <dbReference type="ARBA" id="ARBA00022729"/>
    </source>
</evidence>
<feature type="signal peptide" evidence="3">
    <location>
        <begin position="1"/>
        <end position="17"/>
    </location>
</feature>
<dbReference type="Pfam" id="PF00399">
    <property type="entry name" value="PIR"/>
    <property type="match status" value="1"/>
</dbReference>
<dbReference type="EMBL" id="CAJPDS010000007">
    <property type="protein sequence ID" value="CAF9909144.1"/>
    <property type="molecule type" value="Genomic_DNA"/>
</dbReference>
<sequence>MRYSIAATALMAGAVTAIPALQAGGYGASQIGDGQVQVPTSVPSYGYGPETTPAVPETTPAPYVPETTPTPYVPSTTEESPEVTKYSTQHVTIISCHSTVKNCPASSTVVSTSLVPVVPTYPATTPETTPVYVPSTTEVSTPVVVPTTPVYVPTTPVVVPTTPVYVPTTPVVPVVPIGTAPSVPISYPVGTAPSVPISYPVGTAPIPVGTAPVPVPIESSVGNSPYGNTSPVAPYPVASTPLSPIGATGSPIVPVPIPTGTIGTSGYITGPQPTGSPIAFTGAASTVRNSMAVAGLAAFAAIFLA</sequence>
<dbReference type="OrthoDB" id="3565477at2759"/>
<dbReference type="PROSITE" id="PS50256">
    <property type="entry name" value="PIR_REPEAT_2"/>
    <property type="match status" value="1"/>
</dbReference>
<dbReference type="Proteomes" id="UP000664521">
    <property type="component" value="Unassembled WGS sequence"/>
</dbReference>
<keyword evidence="5" id="KW-1185">Reference proteome</keyword>
<comment type="caution">
    <text evidence="4">The sequence shown here is derived from an EMBL/GenBank/DDBJ whole genome shotgun (WGS) entry which is preliminary data.</text>
</comment>
<reference evidence="4" key="1">
    <citation type="submission" date="2021-03" db="EMBL/GenBank/DDBJ databases">
        <authorList>
            <person name="Tagirdzhanova G."/>
        </authorList>
    </citation>
    <scope>NUCLEOTIDE SEQUENCE</scope>
</reference>
<proteinExistence type="predicted"/>
<keyword evidence="1 3" id="KW-0732">Signal</keyword>
<protein>
    <submittedName>
        <fullName evidence="4">Uncharacterized protein</fullName>
    </submittedName>
</protein>
<evidence type="ECO:0000313" key="5">
    <source>
        <dbReference type="Proteomes" id="UP000664521"/>
    </source>
</evidence>
<feature type="chain" id="PRO_5034872725" evidence="3">
    <location>
        <begin position="18"/>
        <end position="305"/>
    </location>
</feature>
<evidence type="ECO:0000256" key="2">
    <source>
        <dbReference type="SAM" id="MobiDB-lite"/>
    </source>
</evidence>